<dbReference type="AlphaFoldDB" id="A0A0F9VFC5"/>
<gene>
    <name evidence="2" type="ORF">LCGC14_0491210</name>
</gene>
<evidence type="ECO:0000313" key="2">
    <source>
        <dbReference type="EMBL" id="KKN64508.1"/>
    </source>
</evidence>
<comment type="caution">
    <text evidence="2">The sequence shown here is derived from an EMBL/GenBank/DDBJ whole genome shotgun (WGS) entry which is preliminary data.</text>
</comment>
<organism evidence="2">
    <name type="scientific">marine sediment metagenome</name>
    <dbReference type="NCBI Taxonomy" id="412755"/>
    <lineage>
        <taxon>unclassified sequences</taxon>
        <taxon>metagenomes</taxon>
        <taxon>ecological metagenomes</taxon>
    </lineage>
</organism>
<name>A0A0F9VFC5_9ZZZZ</name>
<evidence type="ECO:0000256" key="1">
    <source>
        <dbReference type="SAM" id="MobiDB-lite"/>
    </source>
</evidence>
<reference evidence="2" key="1">
    <citation type="journal article" date="2015" name="Nature">
        <title>Complex archaea that bridge the gap between prokaryotes and eukaryotes.</title>
        <authorList>
            <person name="Spang A."/>
            <person name="Saw J.H."/>
            <person name="Jorgensen S.L."/>
            <person name="Zaremba-Niedzwiedzka K."/>
            <person name="Martijn J."/>
            <person name="Lind A.E."/>
            <person name="van Eijk R."/>
            <person name="Schleper C."/>
            <person name="Guy L."/>
            <person name="Ettema T.J."/>
        </authorList>
    </citation>
    <scope>NUCLEOTIDE SEQUENCE</scope>
</reference>
<protein>
    <recommendedName>
        <fullName evidence="3">DNA topoisomerase type IA zn finger domain-containing protein</fullName>
    </recommendedName>
</protein>
<feature type="region of interest" description="Disordered" evidence="1">
    <location>
        <begin position="53"/>
        <end position="79"/>
    </location>
</feature>
<proteinExistence type="predicted"/>
<feature type="compositionally biased region" description="Polar residues" evidence="1">
    <location>
        <begin position="69"/>
        <end position="79"/>
    </location>
</feature>
<sequence>MSLLTEFGIKIQTQPRPYCRECGGQMYLRIPKPDADWQAFWGCSEYKAGCGGSRNIDPHTGEPEHHAQEWTQGVTSDGD</sequence>
<dbReference type="EMBL" id="LAZR01000553">
    <property type="protein sequence ID" value="KKN64508.1"/>
    <property type="molecule type" value="Genomic_DNA"/>
</dbReference>
<feature type="compositionally biased region" description="Basic and acidic residues" evidence="1">
    <location>
        <begin position="56"/>
        <end position="68"/>
    </location>
</feature>
<evidence type="ECO:0008006" key="3">
    <source>
        <dbReference type="Google" id="ProtNLM"/>
    </source>
</evidence>
<accession>A0A0F9VFC5</accession>